<evidence type="ECO:0000259" key="1">
    <source>
        <dbReference type="Pfam" id="PF20274"/>
    </source>
</evidence>
<keyword evidence="3" id="KW-1185">Reference proteome</keyword>
<keyword evidence="2" id="KW-0132">Cell division</keyword>
<evidence type="ECO:0000313" key="3">
    <source>
        <dbReference type="Proteomes" id="UP000310636"/>
    </source>
</evidence>
<dbReference type="EMBL" id="SSOB01000039">
    <property type="protein sequence ID" value="THF74582.1"/>
    <property type="molecule type" value="Genomic_DNA"/>
</dbReference>
<proteinExistence type="predicted"/>
<organism evidence="2 3">
    <name type="scientific">Cohnella fermenti</name>
    <dbReference type="NCBI Taxonomy" id="2565925"/>
    <lineage>
        <taxon>Bacteria</taxon>
        <taxon>Bacillati</taxon>
        <taxon>Bacillota</taxon>
        <taxon>Bacilli</taxon>
        <taxon>Bacillales</taxon>
        <taxon>Paenibacillaceae</taxon>
        <taxon>Cohnella</taxon>
    </lineage>
</organism>
<feature type="domain" description="Cyclic-phosphate processing Receiver" evidence="1">
    <location>
        <begin position="2"/>
        <end position="85"/>
    </location>
</feature>
<keyword evidence="2" id="KW-0131">Cell cycle</keyword>
<dbReference type="Proteomes" id="UP000310636">
    <property type="component" value="Unassembled WGS sequence"/>
</dbReference>
<name>A0A4S4BIW8_9BACL</name>
<reference evidence="2 3" key="1">
    <citation type="submission" date="2019-04" db="EMBL/GenBank/DDBJ databases">
        <title>Cohnella sp. nov. isolated from preserved vegetables.</title>
        <authorList>
            <person name="Lin S.-Y."/>
            <person name="Hung M.-H."/>
            <person name="Young C.-C."/>
        </authorList>
    </citation>
    <scope>NUCLEOTIDE SEQUENCE [LARGE SCALE GENOMIC DNA]</scope>
    <source>
        <strain evidence="2 3">CC-MHH1044</strain>
    </source>
</reference>
<sequence>MINVYLDDLRRCPEGFVVARTAAECLLLLQSEDVNILSLDFELGIGEPNGLYVVHGLIAGARYPKQVFVHSSSMYGRAQMVKALRDANPEGVVIHDGPMPPSVLSEVAAERTGESGR</sequence>
<accession>A0A4S4BIW8</accession>
<dbReference type="GO" id="GO:0051301">
    <property type="term" value="P:cell division"/>
    <property type="evidence" value="ECO:0007669"/>
    <property type="project" value="UniProtKB-KW"/>
</dbReference>
<dbReference type="OrthoDB" id="2614698at2"/>
<dbReference type="RefSeq" id="WP_136372479.1">
    <property type="nucleotide sequence ID" value="NZ_SSOB01000039.1"/>
</dbReference>
<protein>
    <submittedName>
        <fullName evidence="2">Cell division protein FtsJ</fullName>
    </submittedName>
</protein>
<evidence type="ECO:0000313" key="2">
    <source>
        <dbReference type="EMBL" id="THF74582.1"/>
    </source>
</evidence>
<dbReference type="Pfam" id="PF20274">
    <property type="entry name" value="cREC_REC"/>
    <property type="match status" value="1"/>
</dbReference>
<gene>
    <name evidence="2" type="ORF">E6C55_24585</name>
</gene>
<dbReference type="InterPro" id="IPR046909">
    <property type="entry name" value="cREC_REC"/>
</dbReference>
<dbReference type="AlphaFoldDB" id="A0A4S4BIW8"/>
<comment type="caution">
    <text evidence="2">The sequence shown here is derived from an EMBL/GenBank/DDBJ whole genome shotgun (WGS) entry which is preliminary data.</text>
</comment>